<gene>
    <name evidence="1" type="ORF">SAMN02746098_03619</name>
</gene>
<keyword evidence="2" id="KW-1185">Reference proteome</keyword>
<name>A0A1M5ZSQ5_9FIRM</name>
<evidence type="ECO:0000313" key="1">
    <source>
        <dbReference type="EMBL" id="SHI27126.1"/>
    </source>
</evidence>
<accession>A0A1M5ZSQ5</accession>
<dbReference type="EMBL" id="FQXJ01000014">
    <property type="protein sequence ID" value="SHI27126.1"/>
    <property type="molecule type" value="Genomic_DNA"/>
</dbReference>
<proteinExistence type="predicted"/>
<dbReference type="STRING" id="1121420.SAMN02746098_03619"/>
<organism evidence="1 2">
    <name type="scientific">Desulfosporosinus lacus DSM 15449</name>
    <dbReference type="NCBI Taxonomy" id="1121420"/>
    <lineage>
        <taxon>Bacteria</taxon>
        <taxon>Bacillati</taxon>
        <taxon>Bacillota</taxon>
        <taxon>Clostridia</taxon>
        <taxon>Eubacteriales</taxon>
        <taxon>Desulfitobacteriaceae</taxon>
        <taxon>Desulfosporosinus</taxon>
    </lineage>
</organism>
<dbReference type="AlphaFoldDB" id="A0A1M5ZSQ5"/>
<dbReference type="Proteomes" id="UP000183954">
    <property type="component" value="Unassembled WGS sequence"/>
</dbReference>
<sequence length="65" mass="7314">MFLAMNFTIDANTDTGAFVTPDGKEKIEVYEGQFDGRFKDVRRRAKCHHSIPGFTGNTPVTFRSS</sequence>
<evidence type="ECO:0000313" key="2">
    <source>
        <dbReference type="Proteomes" id="UP000183954"/>
    </source>
</evidence>
<reference evidence="2" key="1">
    <citation type="submission" date="2016-11" db="EMBL/GenBank/DDBJ databases">
        <authorList>
            <person name="Varghese N."/>
            <person name="Submissions S."/>
        </authorList>
    </citation>
    <scope>NUCLEOTIDE SEQUENCE [LARGE SCALE GENOMIC DNA]</scope>
    <source>
        <strain evidence="2">DSM 15449</strain>
    </source>
</reference>
<protein>
    <submittedName>
        <fullName evidence="1">Uncharacterized protein</fullName>
    </submittedName>
</protein>